<comment type="caution">
    <text evidence="4">The sequence shown here is derived from an EMBL/GenBank/DDBJ whole genome shotgun (WGS) entry which is preliminary data.</text>
</comment>
<proteinExistence type="predicted"/>
<name>A0A372GFT0_9ACTN</name>
<dbReference type="InterPro" id="IPR020471">
    <property type="entry name" value="AKR"/>
</dbReference>
<dbReference type="AlphaFoldDB" id="A0A372GFT0"/>
<protein>
    <submittedName>
        <fullName evidence="4">Aldo/keto reductase</fullName>
    </submittedName>
</protein>
<dbReference type="InterPro" id="IPR036812">
    <property type="entry name" value="NAD(P)_OxRdtase_dom_sf"/>
</dbReference>
<dbReference type="PANTHER" id="PTHR43364:SF4">
    <property type="entry name" value="NAD(P)-LINKED OXIDOREDUCTASE SUPERFAMILY PROTEIN"/>
    <property type="match status" value="1"/>
</dbReference>
<dbReference type="InterPro" id="IPR050523">
    <property type="entry name" value="AKR_Detox_Biosynth"/>
</dbReference>
<evidence type="ECO:0000259" key="3">
    <source>
        <dbReference type="Pfam" id="PF00248"/>
    </source>
</evidence>
<accession>A0A372GFT0</accession>
<dbReference type="PRINTS" id="PR00069">
    <property type="entry name" value="ALDKETRDTASE"/>
</dbReference>
<dbReference type="InterPro" id="IPR023210">
    <property type="entry name" value="NADP_OxRdtase_dom"/>
</dbReference>
<dbReference type="Pfam" id="PF00248">
    <property type="entry name" value="Aldo_ket_red"/>
    <property type="match status" value="1"/>
</dbReference>
<evidence type="ECO:0000256" key="1">
    <source>
        <dbReference type="ARBA" id="ARBA00023002"/>
    </source>
</evidence>
<dbReference type="PANTHER" id="PTHR43364">
    <property type="entry name" value="NADH-SPECIFIC METHYLGLYOXAL REDUCTASE-RELATED"/>
    <property type="match status" value="1"/>
</dbReference>
<keyword evidence="5" id="KW-1185">Reference proteome</keyword>
<reference evidence="4 5" key="1">
    <citation type="submission" date="2018-08" db="EMBL/GenBank/DDBJ databases">
        <title>Actinomadura spongicola sp. nov., isolated from marine sponge Leucetta chagosensis.</title>
        <authorList>
            <person name="Li L."/>
            <person name="Lin H.W."/>
        </authorList>
    </citation>
    <scope>NUCLEOTIDE SEQUENCE [LARGE SCALE GENOMIC DNA]</scope>
    <source>
        <strain evidence="4 5">LHW52907</strain>
    </source>
</reference>
<feature type="domain" description="NADP-dependent oxidoreductase" evidence="3">
    <location>
        <begin position="157"/>
        <end position="445"/>
    </location>
</feature>
<gene>
    <name evidence="4" type="ORF">D0T12_19045</name>
</gene>
<dbReference type="EMBL" id="QVNQ01000005">
    <property type="protein sequence ID" value="RFS84234.1"/>
    <property type="molecule type" value="Genomic_DNA"/>
</dbReference>
<keyword evidence="1" id="KW-0560">Oxidoreductase</keyword>
<dbReference type="Gene3D" id="3.20.20.100">
    <property type="entry name" value="NADP-dependent oxidoreductase domain"/>
    <property type="match status" value="1"/>
</dbReference>
<dbReference type="SUPFAM" id="SSF51430">
    <property type="entry name" value="NAD(P)-linked oxidoreductase"/>
    <property type="match status" value="1"/>
</dbReference>
<dbReference type="GO" id="GO:0016491">
    <property type="term" value="F:oxidoreductase activity"/>
    <property type="evidence" value="ECO:0007669"/>
    <property type="project" value="UniProtKB-KW"/>
</dbReference>
<sequence>MWPGSAEATVVAKNPDIAPIHVDDALPAMPPERTPRRYGGTATVDDRATLTAGHRRSVPSRPRGPGTVPRAGFPAIRVERAPAIPGGAAYLGAAHIRRSLPRPGSSWQTIPVSAKHDALGWPSGHPSTGGTGRFRNGFRHGQRVADCGESHMIAEGIGLGTFPFSNVFSRVTAEEAERIVHAFLDGGGRYIQTAPYYEGVDSLVGSILRSVDRDRFALGTLCVKDRESRRAGSRAAVTAQCEDSLRHLGLDYIDLYLTSTTKATDASFAETIQAMLDLRDQGKVREIGVCNVTLPQLEEYNHDGAVSHVQNRLSLIDQSGDRDVREYCARNGIGLVPYNVIEWGLLTGKALDEWSLRDGDIRGGLPIFGDEPRGVLREWVVNDLRPIAADCGQSIEALAIHWALSQPGVAFCPVGATTVDQITSSLRAAELSGRTDVVSALDDAYDRLVQQVRDKSGKELNEFLRNSYGQ</sequence>
<evidence type="ECO:0000313" key="4">
    <source>
        <dbReference type="EMBL" id="RFS84234.1"/>
    </source>
</evidence>
<evidence type="ECO:0000313" key="5">
    <source>
        <dbReference type="Proteomes" id="UP000262882"/>
    </source>
</evidence>
<dbReference type="GO" id="GO:0005829">
    <property type="term" value="C:cytosol"/>
    <property type="evidence" value="ECO:0007669"/>
    <property type="project" value="TreeGrafter"/>
</dbReference>
<organism evidence="4 5">
    <name type="scientific">Actinomadura spongiicola</name>
    <dbReference type="NCBI Taxonomy" id="2303421"/>
    <lineage>
        <taxon>Bacteria</taxon>
        <taxon>Bacillati</taxon>
        <taxon>Actinomycetota</taxon>
        <taxon>Actinomycetes</taxon>
        <taxon>Streptosporangiales</taxon>
        <taxon>Thermomonosporaceae</taxon>
        <taxon>Actinomadura</taxon>
    </lineage>
</organism>
<feature type="region of interest" description="Disordered" evidence="2">
    <location>
        <begin position="49"/>
        <end position="70"/>
    </location>
</feature>
<dbReference type="Proteomes" id="UP000262882">
    <property type="component" value="Unassembled WGS sequence"/>
</dbReference>
<evidence type="ECO:0000256" key="2">
    <source>
        <dbReference type="SAM" id="MobiDB-lite"/>
    </source>
</evidence>